<keyword evidence="4" id="KW-1185">Reference proteome</keyword>
<protein>
    <submittedName>
        <fullName evidence="3">Amino acid dehydrogenase</fullName>
    </submittedName>
</protein>
<reference evidence="3 4" key="1">
    <citation type="journal article" date="2009" name="J. Bacteriol.">
        <title>The genome of Burkholderia cenocepacia J2315, an epidemic pathogen of cystic fibrosis patients.</title>
        <authorList>
            <person name="Holden M.T."/>
            <person name="Seth-Smith H.M."/>
            <person name="Crossman L.C."/>
            <person name="Sebaihia M."/>
            <person name="Bentley S.D."/>
            <person name="Cerdeno-Tarraga A.M."/>
            <person name="Thomson N.R."/>
            <person name="Bason N."/>
            <person name="Quail M.A."/>
            <person name="Sharp S."/>
            <person name="Cherevach I."/>
            <person name="Churcher C."/>
            <person name="Goodhead I."/>
            <person name="Hauser H."/>
            <person name="Holroyd N."/>
            <person name="Mungall K."/>
            <person name="Scott P."/>
            <person name="Walker D."/>
            <person name="White B."/>
            <person name="Rose H."/>
            <person name="Iversen P."/>
            <person name="Mil-Homens D."/>
            <person name="Rocha E.P."/>
            <person name="Fialho A.M."/>
            <person name="Baldwin A."/>
            <person name="Dowson C."/>
            <person name="Barrell B.G."/>
            <person name="Govan J.R."/>
            <person name="Vandamme P."/>
            <person name="Hart C.A."/>
            <person name="Mahenthiralingam E."/>
            <person name="Parkhill J."/>
        </authorList>
    </citation>
    <scope>NUCLEOTIDE SEQUENCE [LARGE SCALE GENOMIC DNA]</scope>
    <source>
        <strain evidence="4">ATCC BAA-245 / DSM 16553 / LMG 16656 / NCTC 13227 / J2315 / CF5610</strain>
    </source>
</reference>
<evidence type="ECO:0000256" key="1">
    <source>
        <dbReference type="ARBA" id="ARBA00023002"/>
    </source>
</evidence>
<dbReference type="SUPFAM" id="SSF54373">
    <property type="entry name" value="FAD-linked reductases, C-terminal domain"/>
    <property type="match status" value="1"/>
</dbReference>
<evidence type="ECO:0000313" key="3">
    <source>
        <dbReference type="EMBL" id="CAR53478.1"/>
    </source>
</evidence>
<dbReference type="PANTHER" id="PTHR13847">
    <property type="entry name" value="SARCOSINE DEHYDROGENASE-RELATED"/>
    <property type="match status" value="1"/>
</dbReference>
<dbReference type="SUPFAM" id="SSF51905">
    <property type="entry name" value="FAD/NAD(P)-binding domain"/>
    <property type="match status" value="1"/>
</dbReference>
<gene>
    <name evidence="3" type="ORF">BCAL3155</name>
</gene>
<organism evidence="3 4">
    <name type="scientific">Burkholderia cenocepacia (strain ATCC BAA-245 / DSM 16553 / LMG 16656 / NCTC 13227 / J2315 / CF5610)</name>
    <name type="common">Burkholderia cepacia (strain J2315)</name>
    <dbReference type="NCBI Taxonomy" id="216591"/>
    <lineage>
        <taxon>Bacteria</taxon>
        <taxon>Pseudomonadati</taxon>
        <taxon>Pseudomonadota</taxon>
        <taxon>Betaproteobacteria</taxon>
        <taxon>Burkholderiales</taxon>
        <taxon>Burkholderiaceae</taxon>
        <taxon>Burkholderia</taxon>
        <taxon>Burkholderia cepacia complex</taxon>
    </lineage>
</organism>
<evidence type="ECO:0000313" key="4">
    <source>
        <dbReference type="Proteomes" id="UP000001035"/>
    </source>
</evidence>
<evidence type="ECO:0000259" key="2">
    <source>
        <dbReference type="Pfam" id="PF01266"/>
    </source>
</evidence>
<dbReference type="Gene3D" id="3.30.9.10">
    <property type="entry name" value="D-Amino Acid Oxidase, subunit A, domain 2"/>
    <property type="match status" value="1"/>
</dbReference>
<dbReference type="Pfam" id="PF01266">
    <property type="entry name" value="DAO"/>
    <property type="match status" value="1"/>
</dbReference>
<dbReference type="InterPro" id="IPR006076">
    <property type="entry name" value="FAD-dep_OxRdtase"/>
</dbReference>
<dbReference type="PANTHER" id="PTHR13847:SF289">
    <property type="entry name" value="GLYCINE OXIDASE"/>
    <property type="match status" value="1"/>
</dbReference>
<keyword evidence="1" id="KW-0560">Oxidoreductase</keyword>
<dbReference type="Proteomes" id="UP000001035">
    <property type="component" value="Chromosome 1"/>
</dbReference>
<proteinExistence type="predicted"/>
<dbReference type="GO" id="GO:0016491">
    <property type="term" value="F:oxidoreductase activity"/>
    <property type="evidence" value="ECO:0007669"/>
    <property type="project" value="UniProtKB-KW"/>
</dbReference>
<dbReference type="AlphaFoldDB" id="B4ECU6"/>
<name>B4ECU6_BURCJ</name>
<dbReference type="KEGG" id="bcj:BCAL3155"/>
<dbReference type="InterPro" id="IPR036188">
    <property type="entry name" value="FAD/NAD-bd_sf"/>
</dbReference>
<dbReference type="eggNOG" id="COG0665">
    <property type="taxonomic scope" value="Bacteria"/>
</dbReference>
<accession>B4ECU6</accession>
<dbReference type="Gene3D" id="3.50.50.60">
    <property type="entry name" value="FAD/NAD(P)-binding domain"/>
    <property type="match status" value="2"/>
</dbReference>
<feature type="domain" description="FAD dependent oxidoreductase" evidence="2">
    <location>
        <begin position="8"/>
        <end position="399"/>
    </location>
</feature>
<sequence>MRGTMDFDVIVLGAGIVGVSSALHLQDRGLRVALVDRRAPGEETSHGNAGLIERSSVVPYAFPRRLGTLLRYARNRSVDLYWDYRALPAYAGWLARFWRESSPQRLAAAARDLLPLVAASVVEHDALLARTDAQPLVHDGGWIEAFRSPALFDAEARAQQRVADAHGLRMTVLDAHALRAREPGIGDAFCGAFHWQDPKTVSSPGGLTKAYARLFERDGGTFVRGDATTLVQVDDGWQVRTEHGPLVARSAVVALGPWSDQVFAPLGYRIPLRAKRGYHMHYRPTRTPLNVPVCDTEAGFVVAPMEGGRLRLTTGVEIAPRDAPPTGVQLARAEPLARDAFGIGERLDAEPWLGLRPCTPDMRPVIGPAPRHRHLWFAFGHCHHGLTLGPATGRLLAEMMTGAPTYIDPHPYRPARFG</sequence>
<dbReference type="HOGENOM" id="CLU_007884_9_0_4"/>
<dbReference type="EMBL" id="AM747720">
    <property type="protein sequence ID" value="CAR53478.1"/>
    <property type="molecule type" value="Genomic_DNA"/>
</dbReference>
<dbReference type="GO" id="GO:0005737">
    <property type="term" value="C:cytoplasm"/>
    <property type="evidence" value="ECO:0007669"/>
    <property type="project" value="TreeGrafter"/>
</dbReference>